<dbReference type="AlphaFoldDB" id="T1BSD5"/>
<dbReference type="EMBL" id="AUZY01002783">
    <property type="protein sequence ID" value="EQD71453.1"/>
    <property type="molecule type" value="Genomic_DNA"/>
</dbReference>
<accession>T1BSD5</accession>
<evidence type="ECO:0000256" key="1">
    <source>
        <dbReference type="SAM" id="MobiDB-lite"/>
    </source>
</evidence>
<reference evidence="2" key="2">
    <citation type="journal article" date="2014" name="ISME J.">
        <title>Microbial stratification in low pH oxic and suboxic macroscopic growths along an acid mine drainage.</title>
        <authorList>
            <person name="Mendez-Garcia C."/>
            <person name="Mesa V."/>
            <person name="Sprenger R.R."/>
            <person name="Richter M."/>
            <person name="Diez M.S."/>
            <person name="Solano J."/>
            <person name="Bargiela R."/>
            <person name="Golyshina O.V."/>
            <person name="Manteca A."/>
            <person name="Ramos J.L."/>
            <person name="Gallego J.R."/>
            <person name="Llorente I."/>
            <person name="Martins Dos Santos V.A."/>
            <person name="Jensen O.N."/>
            <person name="Pelaez A.I."/>
            <person name="Sanchez J."/>
            <person name="Ferrer M."/>
        </authorList>
    </citation>
    <scope>NUCLEOTIDE SEQUENCE</scope>
</reference>
<reference evidence="2" key="1">
    <citation type="submission" date="2013-08" db="EMBL/GenBank/DDBJ databases">
        <authorList>
            <person name="Mendez C."/>
            <person name="Richter M."/>
            <person name="Ferrer M."/>
            <person name="Sanchez J."/>
        </authorList>
    </citation>
    <scope>NUCLEOTIDE SEQUENCE</scope>
</reference>
<name>T1BSD5_9ZZZZ</name>
<feature type="compositionally biased region" description="Basic and acidic residues" evidence="1">
    <location>
        <begin position="128"/>
        <end position="141"/>
    </location>
</feature>
<gene>
    <name evidence="2" type="ORF">B1B_04453</name>
</gene>
<feature type="region of interest" description="Disordered" evidence="1">
    <location>
        <begin position="99"/>
        <end position="141"/>
    </location>
</feature>
<feature type="non-terminal residue" evidence="2">
    <location>
        <position position="1"/>
    </location>
</feature>
<evidence type="ECO:0000313" key="2">
    <source>
        <dbReference type="EMBL" id="EQD71453.1"/>
    </source>
</evidence>
<comment type="caution">
    <text evidence="2">The sequence shown here is derived from an EMBL/GenBank/DDBJ whole genome shotgun (WGS) entry which is preliminary data.</text>
</comment>
<organism evidence="2">
    <name type="scientific">mine drainage metagenome</name>
    <dbReference type="NCBI Taxonomy" id="410659"/>
    <lineage>
        <taxon>unclassified sequences</taxon>
        <taxon>metagenomes</taxon>
        <taxon>ecological metagenomes</taxon>
    </lineage>
</organism>
<sequence length="141" mass="15082">FYLRQVANIAYDPSFLVLGHGGFEKQGPVPDATPAEMALAGITEFQSRVTLPGAVWKKIAYVMARGGRFEDYVVGYLPSRAVAIRLEFLTVGQIAESSLGGWAKPPGALGADDLGKPMGGWSPKSGRTHPDQPGRPTPTDR</sequence>
<proteinExistence type="predicted"/>
<protein>
    <submittedName>
        <fullName evidence="2">Uncharacterized protein</fullName>
    </submittedName>
</protein>